<proteinExistence type="predicted"/>
<name>W6M928_9GAMM</name>
<accession>W6M928</accession>
<dbReference type="STRING" id="1400863.BN873_810002"/>
<dbReference type="OrthoDB" id="5827905at2"/>
<dbReference type="AlphaFoldDB" id="W6M928"/>
<dbReference type="PIRSF" id="PIRSF007056">
    <property type="entry name" value="UCP007056"/>
    <property type="match status" value="1"/>
</dbReference>
<dbReference type="Proteomes" id="UP000035760">
    <property type="component" value="Unassembled WGS sequence"/>
</dbReference>
<reference evidence="1" key="1">
    <citation type="submission" date="2013-07" db="EMBL/GenBank/DDBJ databases">
        <authorList>
            <person name="McIlroy S."/>
        </authorList>
    </citation>
    <scope>NUCLEOTIDE SEQUENCE [LARGE SCALE GENOMIC DNA]</scope>
    <source>
        <strain evidence="1">Run_A_D11</strain>
    </source>
</reference>
<evidence type="ECO:0000313" key="1">
    <source>
        <dbReference type="EMBL" id="CDI04067.1"/>
    </source>
</evidence>
<dbReference type="InterPro" id="IPR012036">
    <property type="entry name" value="Phage_Mu_Gp28"/>
</dbReference>
<dbReference type="RefSeq" id="WP_053085411.1">
    <property type="nucleotide sequence ID" value="NZ_CBTJ020000093.1"/>
</dbReference>
<organism evidence="1 2">
    <name type="scientific">Candidatus Competibacter denitrificans Run_A_D11</name>
    <dbReference type="NCBI Taxonomy" id="1400863"/>
    <lineage>
        <taxon>Bacteria</taxon>
        <taxon>Pseudomonadati</taxon>
        <taxon>Pseudomonadota</taxon>
        <taxon>Gammaproteobacteria</taxon>
        <taxon>Candidatus Competibacteraceae</taxon>
        <taxon>Candidatus Competibacter</taxon>
    </lineage>
</organism>
<evidence type="ECO:0000313" key="2">
    <source>
        <dbReference type="Proteomes" id="UP000035760"/>
    </source>
</evidence>
<dbReference type="InterPro" id="IPR027417">
    <property type="entry name" value="P-loop_NTPase"/>
</dbReference>
<reference evidence="1" key="2">
    <citation type="submission" date="2014-03" db="EMBL/GenBank/DDBJ databases">
        <title>Candidatus Competibacter-lineage genomes retrieved from metagenomes reveal functional metabolic diversity.</title>
        <authorList>
            <person name="McIlroy S.J."/>
            <person name="Albertsen M."/>
            <person name="Andresen E.K."/>
            <person name="Saunders A.M."/>
            <person name="Kristiansen R."/>
            <person name="Stokholm-Bjerregaard M."/>
            <person name="Nielsen K.L."/>
            <person name="Nielsen P.H."/>
        </authorList>
    </citation>
    <scope>NUCLEOTIDE SEQUENCE</scope>
    <source>
        <strain evidence="1">Run_A_D11</strain>
    </source>
</reference>
<protein>
    <submittedName>
        <fullName evidence="1">Phage-related protein</fullName>
    </submittedName>
</protein>
<sequence>MSAAIPPVLLPYQQRWIGDKRPLKIAEKSRRTGLTWAEAADDVLYAASARDAGGQNVYYIAYNQDMTIEYIQACAMWARAFDYAASEIEEGIWDDEADRDRAIKTYTIRFPSGFRIVALSSRPTNLRGKQGVVVIDEAAFHEQLDKLLKAALALLIWGGAVRIISTHNGAENPFNELINDARAGRLGAEASVHRIEFRPAVAEGLYRRVCARTGRAWSLEAEAAWIESIYQIYRANAAEELDVIPSSGEGAFLSSVLIESRMVPAPVLRWSCTNDFATLPDWHRYKDCQDWIDAYLHPQIVLLNPLLQHYYGLDFGRKIDLSVIAPIALETNLVRRVPFMIELRNIPFKQQQQILYYLVDRLPNFARGAHDARGNGQQLAEEAWQRYGAQRIEPVMLTEEWYRNQMPPLKAAFEDAMLLLPRDADVRDDLRALRLVRGVARIPENYQGKGSDGKPRHADAAIALTLGYYASQQSPPAFDQIQTTGERYLGVGAFAAARSAAIPYRDVGWGTVGGSGLTRGF</sequence>
<dbReference type="Gene3D" id="3.40.50.300">
    <property type="entry name" value="P-loop containing nucleotide triphosphate hydrolases"/>
    <property type="match status" value="1"/>
</dbReference>
<gene>
    <name evidence="1" type="ORF">BN873_810002</name>
</gene>
<dbReference type="Gene3D" id="3.30.420.240">
    <property type="match status" value="1"/>
</dbReference>
<keyword evidence="2" id="KW-1185">Reference proteome</keyword>
<comment type="caution">
    <text evidence="1">The sequence shown here is derived from an EMBL/GenBank/DDBJ whole genome shotgun (WGS) entry which is preliminary data.</text>
</comment>
<dbReference type="EMBL" id="CBTJ020000093">
    <property type="protein sequence ID" value="CDI04067.1"/>
    <property type="molecule type" value="Genomic_DNA"/>
</dbReference>